<dbReference type="EMBL" id="JAEVFJ010000037">
    <property type="protein sequence ID" value="KAH8090995.1"/>
    <property type="molecule type" value="Genomic_DNA"/>
</dbReference>
<feature type="compositionally biased region" description="Low complexity" evidence="1">
    <location>
        <begin position="1117"/>
        <end position="1131"/>
    </location>
</feature>
<organism evidence="2 3">
    <name type="scientific">Cristinia sonorae</name>
    <dbReference type="NCBI Taxonomy" id="1940300"/>
    <lineage>
        <taxon>Eukaryota</taxon>
        <taxon>Fungi</taxon>
        <taxon>Dikarya</taxon>
        <taxon>Basidiomycota</taxon>
        <taxon>Agaricomycotina</taxon>
        <taxon>Agaricomycetes</taxon>
        <taxon>Agaricomycetidae</taxon>
        <taxon>Agaricales</taxon>
        <taxon>Pleurotineae</taxon>
        <taxon>Stephanosporaceae</taxon>
        <taxon>Cristinia</taxon>
    </lineage>
</organism>
<name>A0A8K0XM12_9AGAR</name>
<dbReference type="InterPro" id="IPR016024">
    <property type="entry name" value="ARM-type_fold"/>
</dbReference>
<gene>
    <name evidence="2" type="ORF">BXZ70DRAFT_488924</name>
</gene>
<evidence type="ECO:0000256" key="1">
    <source>
        <dbReference type="SAM" id="MobiDB-lite"/>
    </source>
</evidence>
<dbReference type="OrthoDB" id="3259617at2759"/>
<feature type="compositionally biased region" description="Basic and acidic residues" evidence="1">
    <location>
        <begin position="1041"/>
        <end position="1053"/>
    </location>
</feature>
<dbReference type="SUPFAM" id="SSF48371">
    <property type="entry name" value="ARM repeat"/>
    <property type="match status" value="1"/>
</dbReference>
<feature type="region of interest" description="Disordered" evidence="1">
    <location>
        <begin position="1104"/>
        <end position="1210"/>
    </location>
</feature>
<dbReference type="Proteomes" id="UP000813824">
    <property type="component" value="Unassembled WGS sequence"/>
</dbReference>
<keyword evidence="3" id="KW-1185">Reference proteome</keyword>
<feature type="region of interest" description="Disordered" evidence="1">
    <location>
        <begin position="1231"/>
        <end position="1299"/>
    </location>
</feature>
<evidence type="ECO:0008006" key="4">
    <source>
        <dbReference type="Google" id="ProtNLM"/>
    </source>
</evidence>
<accession>A0A8K0XM12</accession>
<evidence type="ECO:0000313" key="3">
    <source>
        <dbReference type="Proteomes" id="UP000813824"/>
    </source>
</evidence>
<feature type="compositionally biased region" description="Basic and acidic residues" evidence="1">
    <location>
        <begin position="1132"/>
        <end position="1141"/>
    </location>
</feature>
<feature type="compositionally biased region" description="Basic residues" evidence="1">
    <location>
        <begin position="1031"/>
        <end position="1040"/>
    </location>
</feature>
<protein>
    <recommendedName>
        <fullName evidence="4">Telomere-associated protein Rif1 N-terminal domain-containing protein</fullName>
    </recommendedName>
</protein>
<proteinExistence type="predicted"/>
<comment type="caution">
    <text evidence="2">The sequence shown here is derived from an EMBL/GenBank/DDBJ whole genome shotgun (WGS) entry which is preliminary data.</text>
</comment>
<evidence type="ECO:0000313" key="2">
    <source>
        <dbReference type="EMBL" id="KAH8090995.1"/>
    </source>
</evidence>
<feature type="compositionally biased region" description="Low complexity" evidence="1">
    <location>
        <begin position="1058"/>
        <end position="1071"/>
    </location>
</feature>
<feature type="region of interest" description="Disordered" evidence="1">
    <location>
        <begin position="1019"/>
        <end position="1087"/>
    </location>
</feature>
<reference evidence="2" key="1">
    <citation type="journal article" date="2021" name="New Phytol.">
        <title>Evolutionary innovations through gain and loss of genes in the ectomycorrhizal Boletales.</title>
        <authorList>
            <person name="Wu G."/>
            <person name="Miyauchi S."/>
            <person name="Morin E."/>
            <person name="Kuo A."/>
            <person name="Drula E."/>
            <person name="Varga T."/>
            <person name="Kohler A."/>
            <person name="Feng B."/>
            <person name="Cao Y."/>
            <person name="Lipzen A."/>
            <person name="Daum C."/>
            <person name="Hundley H."/>
            <person name="Pangilinan J."/>
            <person name="Johnson J."/>
            <person name="Barry K."/>
            <person name="LaButti K."/>
            <person name="Ng V."/>
            <person name="Ahrendt S."/>
            <person name="Min B."/>
            <person name="Choi I.G."/>
            <person name="Park H."/>
            <person name="Plett J.M."/>
            <person name="Magnuson J."/>
            <person name="Spatafora J.W."/>
            <person name="Nagy L.G."/>
            <person name="Henrissat B."/>
            <person name="Grigoriev I.V."/>
            <person name="Yang Z.L."/>
            <person name="Xu J."/>
            <person name="Martin F.M."/>
        </authorList>
    </citation>
    <scope>NUCLEOTIDE SEQUENCE</scope>
    <source>
        <strain evidence="2">KKN 215</strain>
    </source>
</reference>
<sequence>MASHNPIQDTTALASAKSRRLLVSPITTLLKSLEDTDNISLHDVIQAYSTFHQRLRLISPFIEDHDTCSHVFEEFQKHAPQIARCLQRDIQYALHDPFPDTPELRDGHIPDSMASTTPDLSDEDMKYAKDASCVSQHALLLCSTIFYFPRLCGYFEDKTLIEIMDGILVLLKEPLLPTPHAKRTYSIALLILSSNFLPQKVVVAIKRNAVPLVRKIVAGDLPHLCSDANLGDALRALRDLLPLDGNISFTTATMLRPVCSHLLSGQPMVRRAAALTLGGFAYGQLTTQLGSFSESWMMAGDLVRDFIIHETPRKHPDGASDRRLYDIAVQIMSEDDSLEMCWLLTTLASLMVLSQGAIISIPSFVRLASTVANVARRHPRHAVRTLHLCFWRCFVWSLLAFPQYASQALQNGKMQIADWKSKWFLAIGFTKQELGGGIGTALVYCLLGMKPIRDDGAGNNPDLLYSAPWLAVLKDMVDSPLPEIHREGISVLAHLVSAIGSSAHHDAKLERPLDPWKVLNRQLFDGTTLSPDTLARLVSPSFAVSRIKRLSEKDIEERWDELMSLWEVGLDRVLGVEQLPALSSDMVSIWHALLLVQSELTQRNGHLILPESTTSRAVMIVLRLFIQDTQPARALVRLSAAKQLWDVMKIAFSNEWASDTARQMLESLFQAKYTAISDDEVATAWNLICSELIAVAGSQHLSAVLSPGSRVLADLEIRDIWNTLAKVWDRLPEVPEWDVTVTFLAVATHNWDLTKDEIDLWMSVLSHCIRVASHRGVAANAVIEGVLQHTLADSDSPCLALLPVLLSHTSLAPSDAFPLLLFTYLNDLMLALYPQQEAIYPVLDLFRSFTAMLDTYMTSHLLQFLSVMSEGLSVWISDESLVILDDEFNDIIITFYTSCLKHLQNITHTAETLATIETFLCSAFNHTPAPGFGPIACRAFWDAVSEKFPTSKIDCPERLKMYLLAVGDVTGSSALLFGSEQETLEHKGYEGDAIPESDLGSPSIGDFADLPGDLDLEGFGYTPDGRVGNGRYRRRRHSRHSSSERTSTDERHSPLPPSSDDVPSSSVFNSSQLDRRSSSPWLSRSSDAMDITSSPAVARLLFKRARDDDEEDGPAQRPKSVSRTSSLSSGRVSEEESSERRATKRARSSSPGEQDENEGKAARAISPEVPSPVRYHRTPTRASSLDAFLSPEVPLPQELARRESDSEDDYASWEKALALPEVKSVRKELKIEGRVSEDEESDAANSPTPRRDSSARSISSPTRPKHNAADRSQSAPILKADMMIKPGRRSRTTSNIPRAASEKIETLRAACAALQDDESDVPLGDLLDAQRLLQETNLRLNDRLRRKV</sequence>